<dbReference type="EMBL" id="PGOL01000215">
    <property type="protein sequence ID" value="PKI74294.1"/>
    <property type="molecule type" value="Genomic_DNA"/>
</dbReference>
<evidence type="ECO:0000313" key="1">
    <source>
        <dbReference type="EMBL" id="PKI74294.1"/>
    </source>
</evidence>
<proteinExistence type="predicted"/>
<reference evidence="1 2" key="1">
    <citation type="submission" date="2017-11" db="EMBL/GenBank/DDBJ databases">
        <title>De-novo sequencing of pomegranate (Punica granatum L.) genome.</title>
        <authorList>
            <person name="Akparov Z."/>
            <person name="Amiraslanov A."/>
            <person name="Hajiyeva S."/>
            <person name="Abbasov M."/>
            <person name="Kaur K."/>
            <person name="Hamwieh A."/>
            <person name="Solovyev V."/>
            <person name="Salamov A."/>
            <person name="Braich B."/>
            <person name="Kosarev P."/>
            <person name="Mahmoud A."/>
            <person name="Hajiyev E."/>
            <person name="Babayeva S."/>
            <person name="Izzatullayeva V."/>
            <person name="Mammadov A."/>
            <person name="Mammadov A."/>
            <person name="Sharifova S."/>
            <person name="Ojaghi J."/>
            <person name="Eynullazada K."/>
            <person name="Bayramov B."/>
            <person name="Abdulazimova A."/>
            <person name="Shahmuradov I."/>
        </authorList>
    </citation>
    <scope>NUCLEOTIDE SEQUENCE [LARGE SCALE GENOMIC DNA]</scope>
    <source>
        <strain evidence="2">cv. AG2017</strain>
        <tissue evidence="1">Leaf</tissue>
    </source>
</reference>
<dbReference type="AlphaFoldDB" id="A0A2I0L0P5"/>
<name>A0A2I0L0P5_PUNGR</name>
<comment type="caution">
    <text evidence="1">The sequence shown here is derived from an EMBL/GenBank/DDBJ whole genome shotgun (WGS) entry which is preliminary data.</text>
</comment>
<dbReference type="Proteomes" id="UP000233551">
    <property type="component" value="Unassembled WGS sequence"/>
</dbReference>
<gene>
    <name evidence="1" type="ORF">CRG98_005319</name>
</gene>
<keyword evidence="2" id="KW-1185">Reference proteome</keyword>
<organism evidence="1 2">
    <name type="scientific">Punica granatum</name>
    <name type="common">Pomegranate</name>
    <dbReference type="NCBI Taxonomy" id="22663"/>
    <lineage>
        <taxon>Eukaryota</taxon>
        <taxon>Viridiplantae</taxon>
        <taxon>Streptophyta</taxon>
        <taxon>Embryophyta</taxon>
        <taxon>Tracheophyta</taxon>
        <taxon>Spermatophyta</taxon>
        <taxon>Magnoliopsida</taxon>
        <taxon>eudicotyledons</taxon>
        <taxon>Gunneridae</taxon>
        <taxon>Pentapetalae</taxon>
        <taxon>rosids</taxon>
        <taxon>malvids</taxon>
        <taxon>Myrtales</taxon>
        <taxon>Lythraceae</taxon>
        <taxon>Punica</taxon>
    </lineage>
</organism>
<sequence length="226" mass="25236">MGACPVSCLMHGCLPGGLQYARAHCPVDCEVHGRLPGRFAICTGRIPNELHGSKVLTQWTCGVHERLLGWFAICTRRILNELHGSKAPTQWTCGVHERLLGGFARCTAFLIRYRIVGHLPRQSIRKGSKTSSWGSVNSCIALRLWSSALVNDDKEDNALGDYAGGICCKKYGVVPWENPFLFRPRPMECCMHVTFVSGNLVITTLEWLDRDWGHINMFSLITSRHA</sequence>
<accession>A0A2I0L0P5</accession>
<protein>
    <submittedName>
        <fullName evidence="1">Uncharacterized protein</fullName>
    </submittedName>
</protein>
<evidence type="ECO:0000313" key="2">
    <source>
        <dbReference type="Proteomes" id="UP000233551"/>
    </source>
</evidence>